<protein>
    <submittedName>
        <fullName evidence="2">Uncharacterized protein</fullName>
    </submittedName>
</protein>
<evidence type="ECO:0000313" key="2">
    <source>
        <dbReference type="EMBL" id="SPP66652.1"/>
    </source>
</evidence>
<feature type="chain" id="PRO_5016338821" evidence="1">
    <location>
        <begin position="28"/>
        <end position="96"/>
    </location>
</feature>
<name>A0A330L9T5_9BACT</name>
<gene>
    <name evidence="2" type="ORF">NITLEN_80080</name>
</gene>
<dbReference type="AlphaFoldDB" id="A0A330L9T5"/>
<evidence type="ECO:0000256" key="1">
    <source>
        <dbReference type="SAM" id="SignalP"/>
    </source>
</evidence>
<organism evidence="2 3">
    <name type="scientific">Nitrospira lenta</name>
    <dbReference type="NCBI Taxonomy" id="1436998"/>
    <lineage>
        <taxon>Bacteria</taxon>
        <taxon>Pseudomonadati</taxon>
        <taxon>Nitrospirota</taxon>
        <taxon>Nitrospiria</taxon>
        <taxon>Nitrospirales</taxon>
        <taxon>Nitrospiraceae</taxon>
        <taxon>Nitrospira</taxon>
    </lineage>
</organism>
<keyword evidence="3" id="KW-1185">Reference proteome</keyword>
<dbReference type="EMBL" id="OUNR01000021">
    <property type="protein sequence ID" value="SPP66652.1"/>
    <property type="molecule type" value="Genomic_DNA"/>
</dbReference>
<evidence type="ECO:0000313" key="3">
    <source>
        <dbReference type="Proteomes" id="UP000248168"/>
    </source>
</evidence>
<dbReference type="Proteomes" id="UP000248168">
    <property type="component" value="Unassembled WGS sequence"/>
</dbReference>
<dbReference type="InParanoid" id="A0A330L9T5"/>
<dbReference type="RefSeq" id="WP_121990791.1">
    <property type="nucleotide sequence ID" value="NZ_OUNR01000021.1"/>
</dbReference>
<feature type="signal peptide" evidence="1">
    <location>
        <begin position="1"/>
        <end position="27"/>
    </location>
</feature>
<sequence length="96" mass="10539">MSIAIVRRRALCVLSAVVLFAASPVFAEESQGMMERVETTAKHIGEQIESKTKAVVKKVEEKHVVDKVGEKLKKAATKTAEGFEKAGNKIKEKLND</sequence>
<reference evidence="3" key="1">
    <citation type="submission" date="2018-04" db="EMBL/GenBank/DDBJ databases">
        <authorList>
            <person name="Lucker S."/>
            <person name="Sakoula D."/>
        </authorList>
    </citation>
    <scope>NUCLEOTIDE SEQUENCE [LARGE SCALE GENOMIC DNA]</scope>
</reference>
<proteinExistence type="predicted"/>
<keyword evidence="1" id="KW-0732">Signal</keyword>
<accession>A0A330L9T5</accession>